<dbReference type="GO" id="GO:0016787">
    <property type="term" value="F:hydrolase activity"/>
    <property type="evidence" value="ECO:0007669"/>
    <property type="project" value="UniProtKB-KW"/>
</dbReference>
<reference evidence="2 3" key="1">
    <citation type="submission" date="2019-01" db="EMBL/GenBank/DDBJ databases">
        <title>Genomic insights into a novel species Rhodoferax sp.</title>
        <authorList>
            <person name="Jin L."/>
        </authorList>
    </citation>
    <scope>NUCLEOTIDE SEQUENCE [LARGE SCALE GENOMIC DNA]</scope>
    <source>
        <strain evidence="2 3">CHu59-6-5</strain>
    </source>
</reference>
<feature type="domain" description="AB hydrolase-1" evidence="1">
    <location>
        <begin position="28"/>
        <end position="139"/>
    </location>
</feature>
<dbReference type="AlphaFoldDB" id="A0A515DDW5"/>
<dbReference type="InterPro" id="IPR029058">
    <property type="entry name" value="AB_hydrolase_fold"/>
</dbReference>
<keyword evidence="2" id="KW-0378">Hydrolase</keyword>
<keyword evidence="3" id="KW-1185">Reference proteome</keyword>
<accession>A0A515DDW5</accession>
<gene>
    <name evidence="2" type="ORF">EUB48_15905</name>
</gene>
<dbReference type="PANTHER" id="PTHR43433:SF5">
    <property type="entry name" value="AB HYDROLASE-1 DOMAIN-CONTAINING PROTEIN"/>
    <property type="match status" value="1"/>
</dbReference>
<name>A0A515DDW5_9BURK</name>
<dbReference type="Proteomes" id="UP000316798">
    <property type="component" value="Chromosome"/>
</dbReference>
<dbReference type="InterPro" id="IPR050471">
    <property type="entry name" value="AB_hydrolase"/>
</dbReference>
<protein>
    <submittedName>
        <fullName evidence="2">Alpha/beta hydrolase</fullName>
    </submittedName>
</protein>
<dbReference type="OrthoDB" id="9793083at2"/>
<evidence type="ECO:0000313" key="3">
    <source>
        <dbReference type="Proteomes" id="UP000316798"/>
    </source>
</evidence>
<sequence length="269" mass="30656">MSSFTTSDGIQLSYYIDDSTRPWRKPDTLLLLHAAMGSAKRYFAWVPRLSGHYRVLRMDMRGHGASELPAPDKPLNMERLVQDVVELLDHANCQQAHIAGNSAGGYIGQNLALTHPDRVKSLMLFSSTPGLRQSQWGEWLKRVAEIGLRNFLAENIRDRLPVDQLEPEHIEWFLDEADKLDVDFGGRFVTLMTQLDWTERLHEIRCPTLIARPGLANIGSGDQYEEMHRRIPDSQLITYEGLPHHLTDAAPERCVDDVLAFLRWRFGAA</sequence>
<dbReference type="InterPro" id="IPR000073">
    <property type="entry name" value="AB_hydrolase_1"/>
</dbReference>
<dbReference type="Gene3D" id="3.40.50.1820">
    <property type="entry name" value="alpha/beta hydrolase"/>
    <property type="match status" value="1"/>
</dbReference>
<dbReference type="KEGG" id="rhf:EUB48_15905"/>
<proteinExistence type="predicted"/>
<organism evidence="2 3">
    <name type="scientific">Rhodoferax sediminis</name>
    <dbReference type="NCBI Taxonomy" id="2509614"/>
    <lineage>
        <taxon>Bacteria</taxon>
        <taxon>Pseudomonadati</taxon>
        <taxon>Pseudomonadota</taxon>
        <taxon>Betaproteobacteria</taxon>
        <taxon>Burkholderiales</taxon>
        <taxon>Comamonadaceae</taxon>
        <taxon>Rhodoferax</taxon>
    </lineage>
</organism>
<dbReference type="RefSeq" id="WP_142820046.1">
    <property type="nucleotide sequence ID" value="NZ_CP035503.1"/>
</dbReference>
<dbReference type="Pfam" id="PF00561">
    <property type="entry name" value="Abhydrolase_1"/>
    <property type="match status" value="1"/>
</dbReference>
<dbReference type="EMBL" id="CP035503">
    <property type="protein sequence ID" value="QDL38606.1"/>
    <property type="molecule type" value="Genomic_DNA"/>
</dbReference>
<dbReference type="SUPFAM" id="SSF53474">
    <property type="entry name" value="alpha/beta-Hydrolases"/>
    <property type="match status" value="1"/>
</dbReference>
<dbReference type="PRINTS" id="PR00111">
    <property type="entry name" value="ABHYDROLASE"/>
</dbReference>
<evidence type="ECO:0000313" key="2">
    <source>
        <dbReference type="EMBL" id="QDL38606.1"/>
    </source>
</evidence>
<evidence type="ECO:0000259" key="1">
    <source>
        <dbReference type="Pfam" id="PF00561"/>
    </source>
</evidence>
<dbReference type="PANTHER" id="PTHR43433">
    <property type="entry name" value="HYDROLASE, ALPHA/BETA FOLD FAMILY PROTEIN"/>
    <property type="match status" value="1"/>
</dbReference>